<dbReference type="InterPro" id="IPR015422">
    <property type="entry name" value="PyrdxlP-dep_Trfase_small"/>
</dbReference>
<keyword evidence="6" id="KW-0805">Transcription regulation</keyword>
<gene>
    <name evidence="10" type="ORF">FSZ17_08465</name>
</gene>
<dbReference type="CDD" id="cd00609">
    <property type="entry name" value="AAT_like"/>
    <property type="match status" value="1"/>
</dbReference>
<dbReference type="Pfam" id="PF00392">
    <property type="entry name" value="GntR"/>
    <property type="match status" value="1"/>
</dbReference>
<dbReference type="PANTHER" id="PTHR46577:SF2">
    <property type="entry name" value="TRANSCRIPTIONAL REGULATORY PROTEIN"/>
    <property type="match status" value="1"/>
</dbReference>
<evidence type="ECO:0000256" key="8">
    <source>
        <dbReference type="ARBA" id="ARBA00023163"/>
    </source>
</evidence>
<evidence type="ECO:0000259" key="9">
    <source>
        <dbReference type="PROSITE" id="PS50949"/>
    </source>
</evidence>
<keyword evidence="11" id="KW-1185">Reference proteome</keyword>
<dbReference type="InterPro" id="IPR004839">
    <property type="entry name" value="Aminotransferase_I/II_large"/>
</dbReference>
<name>A0A5B8Z2K3_CYTDA</name>
<dbReference type="FunFam" id="3.40.640.10:FF:000023">
    <property type="entry name" value="Transcriptional regulator, GntR family"/>
    <property type="match status" value="1"/>
</dbReference>
<dbReference type="CDD" id="cd07377">
    <property type="entry name" value="WHTH_GntR"/>
    <property type="match status" value="1"/>
</dbReference>
<dbReference type="PROSITE" id="PS50949">
    <property type="entry name" value="HTH_GNTR"/>
    <property type="match status" value="1"/>
</dbReference>
<dbReference type="GO" id="GO:0008483">
    <property type="term" value="F:transaminase activity"/>
    <property type="evidence" value="ECO:0007669"/>
    <property type="project" value="UniProtKB-KW"/>
</dbReference>
<dbReference type="PANTHER" id="PTHR46577">
    <property type="entry name" value="HTH-TYPE TRANSCRIPTIONAL REGULATORY PROTEIN GABR"/>
    <property type="match status" value="1"/>
</dbReference>
<dbReference type="InterPro" id="IPR015424">
    <property type="entry name" value="PyrdxlP-dep_Trfase"/>
</dbReference>
<dbReference type="PRINTS" id="PR00035">
    <property type="entry name" value="HTHGNTR"/>
</dbReference>
<feature type="domain" description="HTH gntR-type" evidence="9">
    <location>
        <begin position="11"/>
        <end position="79"/>
    </location>
</feature>
<evidence type="ECO:0000256" key="2">
    <source>
        <dbReference type="ARBA" id="ARBA00005384"/>
    </source>
</evidence>
<reference evidence="11" key="1">
    <citation type="submission" date="2019-08" db="EMBL/GenBank/DDBJ databases">
        <authorList>
            <person name="Zheng X."/>
        </authorList>
    </citation>
    <scope>NUCLEOTIDE SEQUENCE [LARGE SCALE GENOMIC DNA]</scope>
    <source>
        <strain evidence="11">FJAT-25496</strain>
    </source>
</reference>
<dbReference type="InterPro" id="IPR036390">
    <property type="entry name" value="WH_DNA-bd_sf"/>
</dbReference>
<dbReference type="SMART" id="SM00345">
    <property type="entry name" value="HTH_GNTR"/>
    <property type="match status" value="1"/>
</dbReference>
<dbReference type="Proteomes" id="UP000321555">
    <property type="component" value="Chromosome"/>
</dbReference>
<dbReference type="Pfam" id="PF00155">
    <property type="entry name" value="Aminotran_1_2"/>
    <property type="match status" value="1"/>
</dbReference>
<dbReference type="SUPFAM" id="SSF53383">
    <property type="entry name" value="PLP-dependent transferases"/>
    <property type="match status" value="1"/>
</dbReference>
<comment type="similarity">
    <text evidence="2">In the C-terminal section; belongs to the class-I pyridoxal-phosphate-dependent aminotransferase family.</text>
</comment>
<dbReference type="GO" id="GO:0003700">
    <property type="term" value="F:DNA-binding transcription factor activity"/>
    <property type="evidence" value="ECO:0007669"/>
    <property type="project" value="InterPro"/>
</dbReference>
<comment type="cofactor">
    <cofactor evidence="1">
        <name>pyridoxal 5'-phosphate</name>
        <dbReference type="ChEBI" id="CHEBI:597326"/>
    </cofactor>
</comment>
<dbReference type="InterPro" id="IPR000524">
    <property type="entry name" value="Tscrpt_reg_HTH_GntR"/>
</dbReference>
<evidence type="ECO:0000256" key="1">
    <source>
        <dbReference type="ARBA" id="ARBA00001933"/>
    </source>
</evidence>
<evidence type="ECO:0000256" key="7">
    <source>
        <dbReference type="ARBA" id="ARBA00023125"/>
    </source>
</evidence>
<dbReference type="InterPro" id="IPR036388">
    <property type="entry name" value="WH-like_DNA-bd_sf"/>
</dbReference>
<dbReference type="AlphaFoldDB" id="A0A5B8Z2K3"/>
<dbReference type="GO" id="GO:0003677">
    <property type="term" value="F:DNA binding"/>
    <property type="evidence" value="ECO:0007669"/>
    <property type="project" value="UniProtKB-KW"/>
</dbReference>
<evidence type="ECO:0000256" key="5">
    <source>
        <dbReference type="ARBA" id="ARBA00022898"/>
    </source>
</evidence>
<keyword evidence="3 10" id="KW-0032">Aminotransferase</keyword>
<dbReference type="InterPro" id="IPR015421">
    <property type="entry name" value="PyrdxlP-dep_Trfase_major"/>
</dbReference>
<keyword evidence="8" id="KW-0804">Transcription</keyword>
<dbReference type="Gene3D" id="3.40.640.10">
    <property type="entry name" value="Type I PLP-dependent aspartate aminotransferase-like (Major domain)"/>
    <property type="match status" value="1"/>
</dbReference>
<dbReference type="OrthoDB" id="9802328at2"/>
<dbReference type="GO" id="GO:0030170">
    <property type="term" value="F:pyridoxal phosphate binding"/>
    <property type="evidence" value="ECO:0007669"/>
    <property type="project" value="InterPro"/>
</dbReference>
<proteinExistence type="inferred from homology"/>
<keyword evidence="5" id="KW-0663">Pyridoxal phosphate</keyword>
<evidence type="ECO:0000256" key="4">
    <source>
        <dbReference type="ARBA" id="ARBA00022679"/>
    </source>
</evidence>
<dbReference type="Gene3D" id="1.10.10.10">
    <property type="entry name" value="Winged helix-like DNA-binding domain superfamily/Winged helix DNA-binding domain"/>
    <property type="match status" value="1"/>
</dbReference>
<dbReference type="Gene3D" id="3.90.1150.10">
    <property type="entry name" value="Aspartate Aminotransferase, domain 1"/>
    <property type="match status" value="1"/>
</dbReference>
<organism evidence="10 11">
    <name type="scientific">Cytobacillus dafuensis</name>
    <name type="common">Bacillus dafuensis</name>
    <dbReference type="NCBI Taxonomy" id="1742359"/>
    <lineage>
        <taxon>Bacteria</taxon>
        <taxon>Bacillati</taxon>
        <taxon>Bacillota</taxon>
        <taxon>Bacilli</taxon>
        <taxon>Bacillales</taxon>
        <taxon>Bacillaceae</taxon>
        <taxon>Cytobacillus</taxon>
    </lineage>
</organism>
<keyword evidence="4 10" id="KW-0808">Transferase</keyword>
<dbReference type="KEGG" id="bda:FSZ17_08465"/>
<evidence type="ECO:0000313" key="11">
    <source>
        <dbReference type="Proteomes" id="UP000321555"/>
    </source>
</evidence>
<evidence type="ECO:0000256" key="3">
    <source>
        <dbReference type="ARBA" id="ARBA00022576"/>
    </source>
</evidence>
<keyword evidence="7" id="KW-0238">DNA-binding</keyword>
<dbReference type="SUPFAM" id="SSF46785">
    <property type="entry name" value="Winged helix' DNA-binding domain"/>
    <property type="match status" value="1"/>
</dbReference>
<dbReference type="EMBL" id="CP042593">
    <property type="protein sequence ID" value="QED47274.1"/>
    <property type="molecule type" value="Genomic_DNA"/>
</dbReference>
<accession>A0A5B8Z2K3</accession>
<dbReference type="InterPro" id="IPR051446">
    <property type="entry name" value="HTH_trans_reg/aminotransferase"/>
</dbReference>
<protein>
    <submittedName>
        <fullName evidence="10">PLP-dependent aminotransferase family protein</fullName>
    </submittedName>
</protein>
<evidence type="ECO:0000256" key="6">
    <source>
        <dbReference type="ARBA" id="ARBA00023015"/>
    </source>
</evidence>
<sequence>MDWKPDRKAKKAIYKQLAEYIENGIADGTFPPDKPLPSERYLAKELNINRSTVVAAYDELESNGLVQRTRGSGTTISKDIWGITRKRIPSWNRYIKAGSFLPNLPVTQKIRKEMVEHKLIDLASGELSEDLFPLDSLRKITSTRSFIGSLGYDHPQGNVVLRETITKHVKQFRRIDTNPSSILITSGAQQALHLVVQCLLKPGDAIAIEEPSYHYNLPIFKSAGLKIYYLPVDKDGINPNDLVSLHKKHRIRMIFLNPIFQNPTGALLHKNRRKTVLEISSEYGIPVVEDDPYSLTSFSGEEISTLKSMDLNGNVLYISSLSKIVASGLRIGWIIGPRPVIERLSDAKQQIDFGHASFTQWISNDFLESEEFHFHIKKLVKQLEKRRDQIVKSLRFYLKDQVDFYIPQGGIHIWCKLNKDFNEVQLLEESIKRGVIYVPGTTMGSKKGFVRFTFARENEESINEGIKRFTEALNAVNNNYLIGGS</sequence>
<evidence type="ECO:0000313" key="10">
    <source>
        <dbReference type="EMBL" id="QED47274.1"/>
    </source>
</evidence>
<dbReference type="STRING" id="1742359.GCA_001439625_03777"/>
<dbReference type="RefSeq" id="WP_057774126.1">
    <property type="nucleotide sequence ID" value="NZ_CP042593.1"/>
</dbReference>